<organism evidence="5 6">
    <name type="scientific">Candidatus Falkowbacteria bacterium CG11_big_fil_rev_8_21_14_0_20_39_10</name>
    <dbReference type="NCBI Taxonomy" id="1974570"/>
    <lineage>
        <taxon>Bacteria</taxon>
        <taxon>Candidatus Falkowiibacteriota</taxon>
    </lineage>
</organism>
<evidence type="ECO:0000313" key="5">
    <source>
        <dbReference type="EMBL" id="PIR13106.1"/>
    </source>
</evidence>
<dbReference type="PANTHER" id="PTHR43085">
    <property type="entry name" value="HEXOKINASE FAMILY MEMBER"/>
    <property type="match status" value="1"/>
</dbReference>
<gene>
    <name evidence="5" type="ORF">COV49_03275</name>
</gene>
<keyword evidence="2" id="KW-0808">Transferase</keyword>
<dbReference type="GO" id="GO:0016301">
    <property type="term" value="F:kinase activity"/>
    <property type="evidence" value="ECO:0007669"/>
    <property type="project" value="UniProtKB-KW"/>
</dbReference>
<accession>A0A2M6K8P5</accession>
<dbReference type="CDD" id="cd01942">
    <property type="entry name" value="ribokinase_group_A"/>
    <property type="match status" value="1"/>
</dbReference>
<dbReference type="Proteomes" id="UP000230869">
    <property type="component" value="Unassembled WGS sequence"/>
</dbReference>
<dbReference type="PROSITE" id="PS00583">
    <property type="entry name" value="PFKB_KINASES_1"/>
    <property type="match status" value="1"/>
</dbReference>
<dbReference type="SUPFAM" id="SSF53613">
    <property type="entry name" value="Ribokinase-like"/>
    <property type="match status" value="1"/>
</dbReference>
<dbReference type="InterPro" id="IPR002173">
    <property type="entry name" value="Carboh/pur_kinase_PfkB_CS"/>
</dbReference>
<evidence type="ECO:0000256" key="1">
    <source>
        <dbReference type="ARBA" id="ARBA00010688"/>
    </source>
</evidence>
<dbReference type="Gene3D" id="3.40.1190.20">
    <property type="match status" value="1"/>
</dbReference>
<proteinExistence type="inferred from homology"/>
<protein>
    <submittedName>
        <fullName evidence="5">Carbohydrate kinase family protein</fullName>
    </submittedName>
</protein>
<evidence type="ECO:0000256" key="3">
    <source>
        <dbReference type="ARBA" id="ARBA00022777"/>
    </source>
</evidence>
<sequence length="317" mass="35295">MNNSKNYNKILISGSLVYDRIMDFPGYFQDHILPDKIHILNVSFLVNGLKESYGGTAGNIAYNLSLLGERAVVLSTVGHDFSPYEKWLAKKVDLRQIKKIKKQPTASAYIITDKADNQITGFNPGAMAIRRGIFSKKFLKDSLAIISPGNLGDMEEYAKLYKRTGVRYIFDPGQTITGLSKNVLRMAIDGAFCLIGNDYEISLIENKTGWKGKVLADKVEMLIITKGAKGSEIYNQGKKYKIPPAKPKQVSDPTGAGDAYRAGLIKGLIKNWPLPKAGRLAGLTAVYAVENYGTQKHSFTWKNLKQRYKKNYQDILA</sequence>
<dbReference type="AlphaFoldDB" id="A0A2M6K8P5"/>
<dbReference type="EMBL" id="PCWW01000057">
    <property type="protein sequence ID" value="PIR13106.1"/>
    <property type="molecule type" value="Genomic_DNA"/>
</dbReference>
<dbReference type="InterPro" id="IPR050306">
    <property type="entry name" value="PfkB_Carbo_kinase"/>
</dbReference>
<evidence type="ECO:0000259" key="4">
    <source>
        <dbReference type="Pfam" id="PF00294"/>
    </source>
</evidence>
<dbReference type="Pfam" id="PF00294">
    <property type="entry name" value="PfkB"/>
    <property type="match status" value="1"/>
</dbReference>
<dbReference type="PROSITE" id="PS00584">
    <property type="entry name" value="PFKB_KINASES_2"/>
    <property type="match status" value="1"/>
</dbReference>
<reference evidence="5 6" key="1">
    <citation type="submission" date="2017-09" db="EMBL/GenBank/DDBJ databases">
        <title>Depth-based differentiation of microbial function through sediment-hosted aquifers and enrichment of novel symbionts in the deep terrestrial subsurface.</title>
        <authorList>
            <person name="Probst A.J."/>
            <person name="Ladd B."/>
            <person name="Jarett J.K."/>
            <person name="Geller-Mcgrath D.E."/>
            <person name="Sieber C.M."/>
            <person name="Emerson J.B."/>
            <person name="Anantharaman K."/>
            <person name="Thomas B.C."/>
            <person name="Malmstrom R."/>
            <person name="Stieglmeier M."/>
            <person name="Klingl A."/>
            <person name="Woyke T."/>
            <person name="Ryan C.M."/>
            <person name="Banfield J.F."/>
        </authorList>
    </citation>
    <scope>NUCLEOTIDE SEQUENCE [LARGE SCALE GENOMIC DNA]</scope>
    <source>
        <strain evidence="5">CG11_big_fil_rev_8_21_14_0_20_39_10</strain>
    </source>
</reference>
<name>A0A2M6K8P5_9BACT</name>
<evidence type="ECO:0000256" key="2">
    <source>
        <dbReference type="ARBA" id="ARBA00022679"/>
    </source>
</evidence>
<comment type="caution">
    <text evidence="5">The sequence shown here is derived from an EMBL/GenBank/DDBJ whole genome shotgun (WGS) entry which is preliminary data.</text>
</comment>
<dbReference type="PANTHER" id="PTHR43085:SF46">
    <property type="entry name" value="ADENOSINE KINASE"/>
    <property type="match status" value="1"/>
</dbReference>
<evidence type="ECO:0000313" key="6">
    <source>
        <dbReference type="Proteomes" id="UP000230869"/>
    </source>
</evidence>
<dbReference type="InterPro" id="IPR029056">
    <property type="entry name" value="Ribokinase-like"/>
</dbReference>
<comment type="similarity">
    <text evidence="1">Belongs to the carbohydrate kinase PfkB family.</text>
</comment>
<feature type="domain" description="Carbohydrate kinase PfkB" evidence="4">
    <location>
        <begin position="38"/>
        <end position="296"/>
    </location>
</feature>
<dbReference type="InterPro" id="IPR011611">
    <property type="entry name" value="PfkB_dom"/>
</dbReference>
<keyword evidence="3 5" id="KW-0418">Kinase</keyword>